<proteinExistence type="inferred from homology"/>
<feature type="disulfide bond" evidence="16">
    <location>
        <begin position="417"/>
        <end position="440"/>
    </location>
</feature>
<dbReference type="InterPro" id="IPR035897">
    <property type="entry name" value="Toll_tir_struct_dom_sf"/>
</dbReference>
<evidence type="ECO:0000256" key="17">
    <source>
        <dbReference type="SAM" id="Phobius"/>
    </source>
</evidence>
<keyword evidence="12 15" id="KW-0675">Receptor</keyword>
<dbReference type="GO" id="GO:0005886">
    <property type="term" value="C:plasma membrane"/>
    <property type="evidence" value="ECO:0000318"/>
    <property type="project" value="GO_Central"/>
</dbReference>
<reference evidence="20" key="1">
    <citation type="submission" date="2009-12" db="EMBL/GenBank/DDBJ databases">
        <title>The Genome Sequence of Anolis carolinensis (Green Anole Lizard).</title>
        <authorList>
            <consortium name="The Genome Sequencing Platform"/>
            <person name="Di Palma F."/>
            <person name="Alfoldi J."/>
            <person name="Heiman D."/>
            <person name="Young S."/>
            <person name="Grabherr M."/>
            <person name="Johnson J."/>
            <person name="Lander E.S."/>
            <person name="Lindblad-Toh K."/>
        </authorList>
    </citation>
    <scope>NUCLEOTIDE SEQUENCE [LARGE SCALE GENOMIC DNA]</scope>
    <source>
        <strain evidence="20">JBL SC #1</strain>
    </source>
</reference>
<dbReference type="Pfam" id="PF01582">
    <property type="entry name" value="TIR"/>
    <property type="match status" value="1"/>
</dbReference>
<dbReference type="HOGENOM" id="CLU_006000_3_0_1"/>
<dbReference type="SUPFAM" id="SSF52200">
    <property type="entry name" value="Toll/Interleukin receptor TIR domain"/>
    <property type="match status" value="1"/>
</dbReference>
<dbReference type="PIRSF" id="PIRSF037595">
    <property type="entry name" value="Toll-like_receptor"/>
    <property type="match status" value="1"/>
</dbReference>
<keyword evidence="7" id="KW-0677">Repeat</keyword>
<gene>
    <name evidence="20" type="primary">LOC100556139</name>
</gene>
<evidence type="ECO:0000256" key="3">
    <source>
        <dbReference type="ARBA" id="ARBA00022588"/>
    </source>
</evidence>
<dbReference type="Proteomes" id="UP000001646">
    <property type="component" value="Unplaced"/>
</dbReference>
<dbReference type="Gene3D" id="3.80.10.10">
    <property type="entry name" value="Ribonuclease Inhibitor"/>
    <property type="match status" value="1"/>
</dbReference>
<dbReference type="Pfam" id="PF00560">
    <property type="entry name" value="LRR_1"/>
    <property type="match status" value="1"/>
</dbReference>
<dbReference type="eggNOG" id="KOG4641">
    <property type="taxonomic scope" value="Eukaryota"/>
</dbReference>
<evidence type="ECO:0000256" key="9">
    <source>
        <dbReference type="ARBA" id="ARBA00022989"/>
    </source>
</evidence>
<evidence type="ECO:0000256" key="12">
    <source>
        <dbReference type="ARBA" id="ARBA00023170"/>
    </source>
</evidence>
<dbReference type="GeneID" id="100556139"/>
<evidence type="ECO:0000313" key="21">
    <source>
        <dbReference type="Proteomes" id="UP000001646"/>
    </source>
</evidence>
<dbReference type="GO" id="GO:0071221">
    <property type="term" value="P:cellular response to bacterial lipopeptide"/>
    <property type="evidence" value="ECO:0000318"/>
    <property type="project" value="GO_Central"/>
</dbReference>
<dbReference type="GeneTree" id="ENSGT00940000162201"/>
<dbReference type="GO" id="GO:0004888">
    <property type="term" value="F:transmembrane signaling receptor activity"/>
    <property type="evidence" value="ECO:0007669"/>
    <property type="project" value="InterPro"/>
</dbReference>
<dbReference type="SMART" id="SM00369">
    <property type="entry name" value="LRR_TYP"/>
    <property type="match status" value="4"/>
</dbReference>
<dbReference type="GO" id="GO:0006954">
    <property type="term" value="P:inflammatory response"/>
    <property type="evidence" value="ECO:0000318"/>
    <property type="project" value="GO_Central"/>
</dbReference>
<evidence type="ECO:0000256" key="14">
    <source>
        <dbReference type="ARBA" id="ARBA00023198"/>
    </source>
</evidence>
<dbReference type="Ensembl" id="ENSACAT00000007334.3">
    <property type="protein sequence ID" value="ENSACAP00000007179.3"/>
    <property type="gene ID" value="ENSACAG00000007342.3"/>
</dbReference>
<keyword evidence="16" id="KW-1015">Disulfide bond</keyword>
<dbReference type="FunFam" id="3.80.10.10:FF:000046">
    <property type="entry name" value="Toll-like receptor 2"/>
    <property type="match status" value="1"/>
</dbReference>
<feature type="domain" description="TIR" evidence="19">
    <location>
        <begin position="629"/>
        <end position="772"/>
    </location>
</feature>
<keyword evidence="21" id="KW-1185">Reference proteome</keyword>
<organism evidence="20 21">
    <name type="scientific">Anolis carolinensis</name>
    <name type="common">Green anole</name>
    <name type="synonym">American chameleon</name>
    <dbReference type="NCBI Taxonomy" id="28377"/>
    <lineage>
        <taxon>Eukaryota</taxon>
        <taxon>Metazoa</taxon>
        <taxon>Chordata</taxon>
        <taxon>Craniata</taxon>
        <taxon>Vertebrata</taxon>
        <taxon>Euteleostomi</taxon>
        <taxon>Lepidosauria</taxon>
        <taxon>Squamata</taxon>
        <taxon>Bifurcata</taxon>
        <taxon>Unidentata</taxon>
        <taxon>Episquamata</taxon>
        <taxon>Toxicofera</taxon>
        <taxon>Iguania</taxon>
        <taxon>Dactyloidae</taxon>
        <taxon>Anolis</taxon>
    </lineage>
</organism>
<keyword evidence="14 15" id="KW-0395">Inflammatory response</keyword>
<dbReference type="PROSITE" id="PS50104">
    <property type="entry name" value="TIR"/>
    <property type="match status" value="1"/>
</dbReference>
<evidence type="ECO:0000259" key="19">
    <source>
        <dbReference type="PROSITE" id="PS50104"/>
    </source>
</evidence>
<keyword evidence="4" id="KW-0433">Leucine-rich repeat</keyword>
<dbReference type="RefSeq" id="XP_003226295.3">
    <property type="nucleotide sequence ID" value="XM_003226247.4"/>
</dbReference>
<dbReference type="GO" id="GO:0045087">
    <property type="term" value="P:innate immune response"/>
    <property type="evidence" value="ECO:0007669"/>
    <property type="project" value="UniProtKB-UniRule"/>
</dbReference>
<dbReference type="FunFam" id="3.40.50.10140:FF:000001">
    <property type="entry name" value="Toll-like receptor 2"/>
    <property type="match status" value="1"/>
</dbReference>
<dbReference type="SMART" id="SM00082">
    <property type="entry name" value="LRRCT"/>
    <property type="match status" value="1"/>
</dbReference>
<dbReference type="SMR" id="H9GCK1"/>
<dbReference type="Bgee" id="ENSACAG00000007342">
    <property type="expression patterns" value="Expressed in adrenal gland and 8 other cell types or tissues"/>
</dbReference>
<keyword evidence="10" id="KW-0520">NAD</keyword>
<reference evidence="20" key="3">
    <citation type="submission" date="2025-09" db="UniProtKB">
        <authorList>
            <consortium name="Ensembl"/>
        </authorList>
    </citation>
    <scope>IDENTIFICATION</scope>
</reference>
<dbReference type="InterPro" id="IPR001611">
    <property type="entry name" value="Leu-rich_rpt"/>
</dbReference>
<evidence type="ECO:0000256" key="11">
    <source>
        <dbReference type="ARBA" id="ARBA00023136"/>
    </source>
</evidence>
<feature type="signal peptide" evidence="18">
    <location>
        <begin position="1"/>
        <end position="27"/>
    </location>
</feature>
<evidence type="ECO:0000256" key="8">
    <source>
        <dbReference type="ARBA" id="ARBA00022859"/>
    </source>
</evidence>
<dbReference type="InterPro" id="IPR017241">
    <property type="entry name" value="Toll-like_receptor"/>
</dbReference>
<keyword evidence="8 15" id="KW-0391">Immunity</keyword>
<keyword evidence="3 15" id="KW-0399">Innate immunity</keyword>
<evidence type="ECO:0000256" key="2">
    <source>
        <dbReference type="ARBA" id="ARBA00009634"/>
    </source>
</evidence>
<dbReference type="PRINTS" id="PR00019">
    <property type="entry name" value="LEURICHRPT"/>
</dbReference>
<keyword evidence="5 17" id="KW-0812">Transmembrane</keyword>
<dbReference type="SMART" id="SM00365">
    <property type="entry name" value="LRR_SD22"/>
    <property type="match status" value="5"/>
</dbReference>
<feature type="transmembrane region" description="Helical" evidence="17">
    <location>
        <begin position="576"/>
        <end position="599"/>
    </location>
</feature>
<dbReference type="PROSITE" id="PS51257">
    <property type="entry name" value="PROKAR_LIPOPROTEIN"/>
    <property type="match status" value="1"/>
</dbReference>
<dbReference type="SUPFAM" id="SSF52058">
    <property type="entry name" value="L domain-like"/>
    <property type="match status" value="2"/>
</dbReference>
<keyword evidence="11 17" id="KW-0472">Membrane</keyword>
<dbReference type="InterPro" id="IPR003591">
    <property type="entry name" value="Leu-rich_rpt_typical-subtyp"/>
</dbReference>
<feature type="chain" id="PRO_5003619842" description="TIR domain-containing protein" evidence="18">
    <location>
        <begin position="28"/>
        <end position="787"/>
    </location>
</feature>
<dbReference type="PANTHER" id="PTHR24365">
    <property type="entry name" value="TOLL-LIKE RECEPTOR"/>
    <property type="match status" value="1"/>
</dbReference>
<dbReference type="InParanoid" id="H9GCK1"/>
<evidence type="ECO:0000256" key="13">
    <source>
        <dbReference type="ARBA" id="ARBA00023180"/>
    </source>
</evidence>
<comment type="similarity">
    <text evidence="2 15">Belongs to the Toll-like receptor family.</text>
</comment>
<evidence type="ECO:0000256" key="5">
    <source>
        <dbReference type="ARBA" id="ARBA00022692"/>
    </source>
</evidence>
<dbReference type="Pfam" id="PF13855">
    <property type="entry name" value="LRR_8"/>
    <property type="match status" value="2"/>
</dbReference>
<keyword evidence="13" id="KW-0325">Glycoprotein</keyword>
<dbReference type="SMART" id="SM00255">
    <property type="entry name" value="TIR"/>
    <property type="match status" value="1"/>
</dbReference>
<dbReference type="PROSITE" id="PS51450">
    <property type="entry name" value="LRR"/>
    <property type="match status" value="3"/>
</dbReference>
<dbReference type="Gene3D" id="3.40.50.10140">
    <property type="entry name" value="Toll/interleukin-1 receptor homology (TIR) domain"/>
    <property type="match status" value="1"/>
</dbReference>
<evidence type="ECO:0000256" key="10">
    <source>
        <dbReference type="ARBA" id="ARBA00023027"/>
    </source>
</evidence>
<evidence type="ECO:0000256" key="15">
    <source>
        <dbReference type="PIRNR" id="PIRNR037595"/>
    </source>
</evidence>
<name>H9GCK1_ANOCA</name>
<dbReference type="PANTHER" id="PTHR24365:SF422">
    <property type="entry name" value="TOLL-LIKE RECEPTOR 6"/>
    <property type="match status" value="1"/>
</dbReference>
<keyword evidence="6 18" id="KW-0732">Signal</keyword>
<dbReference type="KEGG" id="acs:100556139"/>
<evidence type="ECO:0000256" key="1">
    <source>
        <dbReference type="ARBA" id="ARBA00004479"/>
    </source>
</evidence>
<dbReference type="STRING" id="28377.ENSACAP00000007179"/>
<dbReference type="GO" id="GO:0038023">
    <property type="term" value="F:signaling receptor activity"/>
    <property type="evidence" value="ECO:0000318"/>
    <property type="project" value="GO_Central"/>
</dbReference>
<comment type="subcellular location">
    <subcellularLocation>
        <location evidence="1">Membrane</location>
        <topology evidence="1">Single-pass type I membrane protein</topology>
    </subcellularLocation>
</comment>
<protein>
    <recommendedName>
        <fullName evidence="19">TIR domain-containing protein</fullName>
    </recommendedName>
</protein>
<dbReference type="AlphaFoldDB" id="H9GCK1"/>
<dbReference type="InterPro" id="IPR032675">
    <property type="entry name" value="LRR_dom_sf"/>
</dbReference>
<dbReference type="GO" id="GO:0035663">
    <property type="term" value="F:Toll-like receptor 2 binding"/>
    <property type="evidence" value="ECO:0000318"/>
    <property type="project" value="GO_Central"/>
</dbReference>
<evidence type="ECO:0000256" key="18">
    <source>
        <dbReference type="SAM" id="SignalP"/>
    </source>
</evidence>
<keyword evidence="9 17" id="KW-1133">Transmembrane helix</keyword>
<evidence type="ECO:0000256" key="6">
    <source>
        <dbReference type="ARBA" id="ARBA00022729"/>
    </source>
</evidence>
<dbReference type="RefSeq" id="XP_016852233.1">
    <property type="nucleotide sequence ID" value="XM_016996744.2"/>
</dbReference>
<evidence type="ECO:0000256" key="4">
    <source>
        <dbReference type="ARBA" id="ARBA00022614"/>
    </source>
</evidence>
<evidence type="ECO:0000256" key="16">
    <source>
        <dbReference type="PIRSR" id="PIRSR037595-2"/>
    </source>
</evidence>
<evidence type="ECO:0000256" key="7">
    <source>
        <dbReference type="ARBA" id="ARBA00022737"/>
    </source>
</evidence>
<evidence type="ECO:0000313" key="20">
    <source>
        <dbReference type="Ensembl" id="ENSACAP00000007179.3"/>
    </source>
</evidence>
<dbReference type="InterPro" id="IPR000157">
    <property type="entry name" value="TIR_dom"/>
</dbReference>
<dbReference type="OrthoDB" id="1081807at2759"/>
<dbReference type="GO" id="GO:0071723">
    <property type="term" value="F:lipopeptide binding"/>
    <property type="evidence" value="ECO:0000318"/>
    <property type="project" value="GO_Central"/>
</dbReference>
<dbReference type="InterPro" id="IPR000483">
    <property type="entry name" value="Cys-rich_flank_reg_C"/>
</dbReference>
<reference evidence="20" key="2">
    <citation type="submission" date="2025-08" db="UniProtKB">
        <authorList>
            <consortium name="Ensembl"/>
        </authorList>
    </citation>
    <scope>IDENTIFICATION</scope>
</reference>
<accession>H9GCK1</accession>
<sequence length="787" mass="91098">MAERKYSNTSSFFSICIFIVSCNVISASVEDGLIANYSRTIRYTVPKNIPSKTTVLDLSHNQIQEIRSFDFHSLPKLQALILFDNQIKVLNFSVFQYNKDLQYLDLSHNNLQALFGLPIPSIRHLDVSYNDDIKMTLCSDSGTTWKLEYFGLSTKRMQKSDFCALAHLQVETLFLGLEDLSEYHPAFLPAFNMKNLRIVLPNIRRFPIILDLDLNVTESLEVSNIQDDQIKHSITFLLKHNKNGRLLNLTVTSIKISWRDIVNVLTVVWKSTIRYFHIYDVTVLEFDYSVFSNIDTSLQALSIKQTRLATVNVNQTIVYRTFSEMNIPTLTISDSGILFMHCPSKPSRFTYLSFSNNTLTDTIFQNCNNLPLLETLILQRNYLKDLTKVSLMTNPMKSLKYLDASHNFLQYEGENKCHWAENMVELNLSSNMLSELVFRCLPINVKILDLHENHISRVPKEMLKLNNLEELNLAFNKLTALPGCDSFRSLRLLNIENNSVLSQSSEFFESCQYIQRLKGGNNPFKCSCELREFINLGKQGSVELVGWPDSYMCEKPEYVRGTLLANFHISKLACNVTLLVAVILIITVVFGVVVCIICLRFDIPWYLKMIWQWTQVKRRNWKSQQLNTIQFHAFVSYSEHDSDWVKTVLIPNLEKEDGSIRICQHERNFVAGKSIVENIIDCIEKSYKSIFVLSPNFVQSEWCHYELYFAHHKLFSEDVYGLILVLLEPIPTYIIPARYHKLKALMAKRTYLEWPKEKSKHGLFWANLRAAIQTVLPNNEEMEELQG</sequence>
<dbReference type="GO" id="GO:0002224">
    <property type="term" value="P:toll-like receptor signaling pathway"/>
    <property type="evidence" value="ECO:0000318"/>
    <property type="project" value="GO_Central"/>
</dbReference>